<dbReference type="EMBL" id="GBBI01004281">
    <property type="protein sequence ID" value="JAC14431.1"/>
    <property type="molecule type" value="mRNA"/>
</dbReference>
<accession>A0A023F067</accession>
<feature type="transmembrane region" description="Helical" evidence="7">
    <location>
        <begin position="476"/>
        <end position="502"/>
    </location>
</feature>
<dbReference type="PROSITE" id="PS50893">
    <property type="entry name" value="ABC_TRANSPORTER_2"/>
    <property type="match status" value="1"/>
</dbReference>
<keyword evidence="4" id="KW-0067">ATP-binding</keyword>
<dbReference type="GO" id="GO:0140359">
    <property type="term" value="F:ABC-type transporter activity"/>
    <property type="evidence" value="ECO:0007669"/>
    <property type="project" value="InterPro"/>
</dbReference>
<keyword evidence="2 7" id="KW-0812">Transmembrane</keyword>
<proteinExistence type="evidence at transcript level"/>
<comment type="subcellular location">
    <subcellularLocation>
        <location evidence="1">Membrane</location>
        <topology evidence="1">Multi-pass membrane protein</topology>
    </subcellularLocation>
</comment>
<dbReference type="GO" id="GO:0016887">
    <property type="term" value="F:ATP hydrolysis activity"/>
    <property type="evidence" value="ECO:0007669"/>
    <property type="project" value="InterPro"/>
</dbReference>
<feature type="transmembrane region" description="Helical" evidence="7">
    <location>
        <begin position="562"/>
        <end position="582"/>
    </location>
</feature>
<dbReference type="PROSITE" id="PS00211">
    <property type="entry name" value="ABC_TRANSPORTER_1"/>
    <property type="match status" value="1"/>
</dbReference>
<evidence type="ECO:0000256" key="3">
    <source>
        <dbReference type="ARBA" id="ARBA00022741"/>
    </source>
</evidence>
<feature type="transmembrane region" description="Helical" evidence="7">
    <location>
        <begin position="594"/>
        <end position="616"/>
    </location>
</feature>
<feature type="domain" description="ABC transporter" evidence="8">
    <location>
        <begin position="16"/>
        <end position="238"/>
    </location>
</feature>
<evidence type="ECO:0000256" key="7">
    <source>
        <dbReference type="SAM" id="Phobius"/>
    </source>
</evidence>
<dbReference type="Pfam" id="PF12698">
    <property type="entry name" value="ABC2_membrane_3"/>
    <property type="match status" value="1"/>
</dbReference>
<name>A0A023F067_TRIIF</name>
<dbReference type="GO" id="GO:0016020">
    <property type="term" value="C:membrane"/>
    <property type="evidence" value="ECO:0007669"/>
    <property type="project" value="UniProtKB-SubCell"/>
</dbReference>
<evidence type="ECO:0000256" key="2">
    <source>
        <dbReference type="ARBA" id="ARBA00022692"/>
    </source>
</evidence>
<evidence type="ECO:0000256" key="1">
    <source>
        <dbReference type="ARBA" id="ARBA00004141"/>
    </source>
</evidence>
<keyword evidence="5 7" id="KW-1133">Transmembrane helix</keyword>
<dbReference type="SMART" id="SM00382">
    <property type="entry name" value="AAA"/>
    <property type="match status" value="1"/>
</dbReference>
<feature type="transmembrane region" description="Helical" evidence="7">
    <location>
        <begin position="646"/>
        <end position="669"/>
    </location>
</feature>
<feature type="non-terminal residue" evidence="9">
    <location>
        <position position="1"/>
    </location>
</feature>
<feature type="transmembrane region" description="Helical" evidence="7">
    <location>
        <begin position="523"/>
        <end position="550"/>
    </location>
</feature>
<evidence type="ECO:0000256" key="4">
    <source>
        <dbReference type="ARBA" id="ARBA00022840"/>
    </source>
</evidence>
<evidence type="ECO:0000256" key="5">
    <source>
        <dbReference type="ARBA" id="ARBA00022989"/>
    </source>
</evidence>
<dbReference type="InterPro" id="IPR013525">
    <property type="entry name" value="ABC2_TM"/>
</dbReference>
<sequence>PAMAMELDKLSDESVLKIRDAYKTYDGNEFILKGLNMNVKQSEIYCLLGASGCGKSTLLNLIVGLMDLDSGVIETTIKSREDLGYMTQETSLYEQMNICETFYYYGTIYGLSKKQIQREMDMFYILLDLPDKELSIQFLSGGQKRRVSLAMALLHKPKLLLLDEPTVGLDSLLRDSMWEYLIKLSNDENKTIIITTHYIEEGKQAHTVGFMRRGIIVCEKSPKYLCEMYNTNNLEDVFLEICKQQPELDVQKNHSKADKKQPYSLELKATSNLNSHKILGEINKNIIFLKRNISVTLFTLILPAFCVSIFSFTSGRDPEGLNFGIVTDEMSTGLSFCKEIVRTDNCSLEYLSCIYSDMLVNKKLNLKEYSDITRAIEDVKANKIWAVLHFPQNYSNTVYTLIDNINTNDPSVFDNRAHLYMDYSNLIIKDLLLRDVRDSYIDMLHQVYKNCSWPIEAANVAIKFEEPIFGDAIPNFRIYFCAPVVTMTLLTTPLMYGLTIMIEEKRAGATARSIIAGVNVFEVIISHFTVQLFLQILQTLIVIATTYGILKFPFNQPYLTTLLLFMQSLTGIALAFTVASLTDSINVSSGFQTGLTMIAIMIGGMMWPLEAVPLAIRYISWILPSTLPTESVRSLTVRNRGLSDKIVYRGFISSLLWCAALTLFTYTVIKKTRGKSFIKM</sequence>
<dbReference type="Gene3D" id="3.40.50.300">
    <property type="entry name" value="P-loop containing nucleotide triphosphate hydrolases"/>
    <property type="match status" value="1"/>
</dbReference>
<dbReference type="InterPro" id="IPR003439">
    <property type="entry name" value="ABC_transporter-like_ATP-bd"/>
</dbReference>
<dbReference type="PANTHER" id="PTHR43038:SF3">
    <property type="entry name" value="ABC TRANSPORTER G FAMILY MEMBER 20 ISOFORM X1"/>
    <property type="match status" value="1"/>
</dbReference>
<dbReference type="GO" id="GO:0005524">
    <property type="term" value="F:ATP binding"/>
    <property type="evidence" value="ECO:0007669"/>
    <property type="project" value="UniProtKB-KW"/>
</dbReference>
<evidence type="ECO:0000256" key="6">
    <source>
        <dbReference type="ARBA" id="ARBA00023136"/>
    </source>
</evidence>
<dbReference type="InterPro" id="IPR017871">
    <property type="entry name" value="ABC_transporter-like_CS"/>
</dbReference>
<dbReference type="SUPFAM" id="SSF52540">
    <property type="entry name" value="P-loop containing nucleoside triphosphate hydrolases"/>
    <property type="match status" value="1"/>
</dbReference>
<organism evidence="9">
    <name type="scientific">Triatoma infestans</name>
    <name type="common">Assassin bug</name>
    <dbReference type="NCBI Taxonomy" id="30076"/>
    <lineage>
        <taxon>Eukaryota</taxon>
        <taxon>Metazoa</taxon>
        <taxon>Ecdysozoa</taxon>
        <taxon>Arthropoda</taxon>
        <taxon>Hexapoda</taxon>
        <taxon>Insecta</taxon>
        <taxon>Pterygota</taxon>
        <taxon>Neoptera</taxon>
        <taxon>Paraneoptera</taxon>
        <taxon>Hemiptera</taxon>
        <taxon>Heteroptera</taxon>
        <taxon>Panheteroptera</taxon>
        <taxon>Cimicomorpha</taxon>
        <taxon>Reduviidae</taxon>
        <taxon>Triatominae</taxon>
        <taxon>Triatoma</taxon>
    </lineage>
</organism>
<dbReference type="PANTHER" id="PTHR43038">
    <property type="entry name" value="ATP-BINDING CASSETTE, SUB-FAMILY H, MEMBER 1"/>
    <property type="match status" value="1"/>
</dbReference>
<reference evidence="9" key="1">
    <citation type="journal article" date="2014" name="PLoS Negl. Trop. Dis.">
        <title>An updated insight into the Sialotranscriptome of Triatoma infestans: developmental stage and geographic variations.</title>
        <authorList>
            <person name="Schwarz A."/>
            <person name="Medrano-Mercado N."/>
            <person name="Schaub G.A."/>
            <person name="Struchiner C.J."/>
            <person name="Bargues M.D."/>
            <person name="Levy M.Z."/>
            <person name="Ribeiro J.M."/>
        </authorList>
    </citation>
    <scope>NUCLEOTIDE SEQUENCE</scope>
    <source>
        <strain evidence="9">Chile</strain>
        <tissue evidence="9">Salivary glands</tissue>
    </source>
</reference>
<dbReference type="Pfam" id="PF00005">
    <property type="entry name" value="ABC_tran"/>
    <property type="match status" value="1"/>
</dbReference>
<dbReference type="InterPro" id="IPR003593">
    <property type="entry name" value="AAA+_ATPase"/>
</dbReference>
<keyword evidence="6 7" id="KW-0472">Membrane</keyword>
<evidence type="ECO:0000259" key="8">
    <source>
        <dbReference type="PROSITE" id="PS50893"/>
    </source>
</evidence>
<dbReference type="AlphaFoldDB" id="A0A023F067"/>
<evidence type="ECO:0000313" key="9">
    <source>
        <dbReference type="EMBL" id="JAC14431.1"/>
    </source>
</evidence>
<keyword evidence="3" id="KW-0547">Nucleotide-binding</keyword>
<dbReference type="InterPro" id="IPR027417">
    <property type="entry name" value="P-loop_NTPase"/>
</dbReference>
<protein>
    <submittedName>
        <fullName evidence="9">Putative abc transporter g family member 23-like isoform 1</fullName>
    </submittedName>
</protein>